<evidence type="ECO:0000256" key="1">
    <source>
        <dbReference type="SAM" id="MobiDB-lite"/>
    </source>
</evidence>
<dbReference type="EMBL" id="BGZK01002636">
    <property type="protein sequence ID" value="GBP95474.1"/>
    <property type="molecule type" value="Genomic_DNA"/>
</dbReference>
<dbReference type="OrthoDB" id="7468774at2759"/>
<protein>
    <submittedName>
        <fullName evidence="2">Uncharacterized protein</fullName>
    </submittedName>
</protein>
<feature type="region of interest" description="Disordered" evidence="1">
    <location>
        <begin position="1"/>
        <end position="58"/>
    </location>
</feature>
<comment type="caution">
    <text evidence="2">The sequence shown here is derived from an EMBL/GenBank/DDBJ whole genome shotgun (WGS) entry which is preliminary data.</text>
</comment>
<organism evidence="2 3">
    <name type="scientific">Eumeta variegata</name>
    <name type="common">Bagworm moth</name>
    <name type="synonym">Eumeta japonica</name>
    <dbReference type="NCBI Taxonomy" id="151549"/>
    <lineage>
        <taxon>Eukaryota</taxon>
        <taxon>Metazoa</taxon>
        <taxon>Ecdysozoa</taxon>
        <taxon>Arthropoda</taxon>
        <taxon>Hexapoda</taxon>
        <taxon>Insecta</taxon>
        <taxon>Pterygota</taxon>
        <taxon>Neoptera</taxon>
        <taxon>Endopterygota</taxon>
        <taxon>Lepidoptera</taxon>
        <taxon>Glossata</taxon>
        <taxon>Ditrysia</taxon>
        <taxon>Tineoidea</taxon>
        <taxon>Psychidae</taxon>
        <taxon>Oiketicinae</taxon>
        <taxon>Eumeta</taxon>
    </lineage>
</organism>
<evidence type="ECO:0000313" key="2">
    <source>
        <dbReference type="EMBL" id="GBP95474.1"/>
    </source>
</evidence>
<evidence type="ECO:0000313" key="3">
    <source>
        <dbReference type="Proteomes" id="UP000299102"/>
    </source>
</evidence>
<dbReference type="Proteomes" id="UP000299102">
    <property type="component" value="Unassembled WGS sequence"/>
</dbReference>
<keyword evidence="3" id="KW-1185">Reference proteome</keyword>
<reference evidence="2 3" key="1">
    <citation type="journal article" date="2019" name="Commun. Biol.">
        <title>The bagworm genome reveals a unique fibroin gene that provides high tensile strength.</title>
        <authorList>
            <person name="Kono N."/>
            <person name="Nakamura H."/>
            <person name="Ohtoshi R."/>
            <person name="Tomita M."/>
            <person name="Numata K."/>
            <person name="Arakawa K."/>
        </authorList>
    </citation>
    <scope>NUCLEOTIDE SEQUENCE [LARGE SCALE GENOMIC DNA]</scope>
</reference>
<proteinExistence type="predicted"/>
<sequence length="145" mass="15730">MRAKSYGVARGGHVPGGDVATERAARNAGGGGRARRRLAGDARAAVRRPRDDIDNATGALTNHMKTVVDDNSLVFPANSVRKELSRDVRELIRAKNAALRQAREFKPCHKAYWGLAKALKTEGVVSTPALRKPDNSIAFDDREKA</sequence>
<name>A0A4C2A8E2_EUMVA</name>
<accession>A0A4C2A8E2</accession>
<dbReference type="AlphaFoldDB" id="A0A4C2A8E2"/>
<gene>
    <name evidence="2" type="ORF">EVAR_62825_1</name>
</gene>